<keyword evidence="11" id="KW-1185">Reference proteome</keyword>
<dbReference type="OrthoDB" id="6475849at2759"/>
<evidence type="ECO:0000256" key="3">
    <source>
        <dbReference type="ARBA" id="ARBA00022670"/>
    </source>
</evidence>
<proteinExistence type="inferred from homology"/>
<name>A0A068RIW5_9FUNG</name>
<dbReference type="Gene3D" id="3.40.390.10">
    <property type="entry name" value="Collagenase (Catalytic Domain)"/>
    <property type="match status" value="1"/>
</dbReference>
<evidence type="ECO:0000259" key="8">
    <source>
        <dbReference type="Pfam" id="PF01431"/>
    </source>
</evidence>
<keyword evidence="3" id="KW-0645">Protease</keyword>
<dbReference type="VEuPathDB" id="FungiDB:LCOR_01299.1"/>
<evidence type="ECO:0000256" key="1">
    <source>
        <dbReference type="ARBA" id="ARBA00001947"/>
    </source>
</evidence>
<feature type="domain" description="Peptidase M13 C-terminal" evidence="8">
    <location>
        <begin position="529"/>
        <end position="744"/>
    </location>
</feature>
<reference evidence="10" key="1">
    <citation type="submission" date="2013-08" db="EMBL/GenBank/DDBJ databases">
        <title>Gene expansion shapes genome architecture in the human pathogen Lichtheimia corymbifera: an evolutionary genomics analysis in the ancient terrestrial Mucorales (Mucoromycotina).</title>
        <authorList>
            <person name="Schwartze V.U."/>
            <person name="Winter S."/>
            <person name="Shelest E."/>
            <person name="Marcet-Houben M."/>
            <person name="Horn F."/>
            <person name="Wehner S."/>
            <person name="Hoffmann K."/>
            <person name="Riege K."/>
            <person name="Sammeth M."/>
            <person name="Nowrousian M."/>
            <person name="Valiante V."/>
            <person name="Linde J."/>
            <person name="Jacobsen I.D."/>
            <person name="Marz M."/>
            <person name="Brakhage A.A."/>
            <person name="Gabaldon T."/>
            <person name="Bocker S."/>
            <person name="Voigt K."/>
        </authorList>
    </citation>
    <scope>NUCLEOTIDE SEQUENCE [LARGE SCALE GENOMIC DNA]</scope>
    <source>
        <strain evidence="10">FSU 9682</strain>
    </source>
</reference>
<dbReference type="GO" id="GO:0046872">
    <property type="term" value="F:metal ion binding"/>
    <property type="evidence" value="ECO:0007669"/>
    <property type="project" value="UniProtKB-KW"/>
</dbReference>
<dbReference type="CDD" id="cd08662">
    <property type="entry name" value="M13"/>
    <property type="match status" value="1"/>
</dbReference>
<dbReference type="Pfam" id="PF05649">
    <property type="entry name" value="Peptidase_M13_N"/>
    <property type="match status" value="1"/>
</dbReference>
<dbReference type="GO" id="GO:0005886">
    <property type="term" value="C:plasma membrane"/>
    <property type="evidence" value="ECO:0007669"/>
    <property type="project" value="TreeGrafter"/>
</dbReference>
<dbReference type="GO" id="GO:0004222">
    <property type="term" value="F:metalloendopeptidase activity"/>
    <property type="evidence" value="ECO:0007669"/>
    <property type="project" value="InterPro"/>
</dbReference>
<keyword evidence="6" id="KW-0862">Zinc</keyword>
<dbReference type="Gene3D" id="1.10.1380.10">
    <property type="entry name" value="Neutral endopeptidase , domain2"/>
    <property type="match status" value="1"/>
</dbReference>
<evidence type="ECO:0000256" key="2">
    <source>
        <dbReference type="ARBA" id="ARBA00007357"/>
    </source>
</evidence>
<evidence type="ECO:0000256" key="7">
    <source>
        <dbReference type="ARBA" id="ARBA00023049"/>
    </source>
</evidence>
<dbReference type="EMBL" id="CBTN010000003">
    <property type="protein sequence ID" value="CDH49557.1"/>
    <property type="molecule type" value="Genomic_DNA"/>
</dbReference>
<dbReference type="PANTHER" id="PTHR11733">
    <property type="entry name" value="ZINC METALLOPROTEASE FAMILY M13 NEPRILYSIN-RELATED"/>
    <property type="match status" value="1"/>
</dbReference>
<keyword evidence="4" id="KW-0479">Metal-binding</keyword>
<dbReference type="Pfam" id="PF01431">
    <property type="entry name" value="Peptidase_M13"/>
    <property type="match status" value="1"/>
</dbReference>
<evidence type="ECO:0000313" key="11">
    <source>
        <dbReference type="Proteomes" id="UP000027586"/>
    </source>
</evidence>
<keyword evidence="7" id="KW-0482">Metalloprotease</keyword>
<dbReference type="PRINTS" id="PR00786">
    <property type="entry name" value="NEPRILYSIN"/>
</dbReference>
<organism evidence="10 11">
    <name type="scientific">Lichtheimia corymbifera JMRC:FSU:9682</name>
    <dbReference type="NCBI Taxonomy" id="1263082"/>
    <lineage>
        <taxon>Eukaryota</taxon>
        <taxon>Fungi</taxon>
        <taxon>Fungi incertae sedis</taxon>
        <taxon>Mucoromycota</taxon>
        <taxon>Mucoromycotina</taxon>
        <taxon>Mucoromycetes</taxon>
        <taxon>Mucorales</taxon>
        <taxon>Lichtheimiaceae</taxon>
        <taxon>Lichtheimia</taxon>
    </lineage>
</organism>
<sequence length="745" mass="84368">MWGALVASASAVPNNALNECTTQACQEAAKSIREFVDFNADPCTDFYQFTSPHILPPQLYTEIGSLKVMSDDNLKIIQKVLDGTYDELLQTNKAEDFVTDETRAADQAIFDKVQRYYHTCMDEDTINDLGPTPLYPRLAKLLNTIKSWDTDSTEDEDIFDAKEHAKGLTDMMYEALMQASQALIAIGVSADNQNPEKQTIVVAQPSLILQSKQQYQNEKAMELYRSGMNVLLTSVLGNDTWAKQMQEAGIEVREKEEIEDMVKRVVDFEIKLANITLLNEDLQDPYKVYNPMKLSELQSKYPIIDWKSYIQRMIPEDMKEIPEPLIVMVPSYLQDLTQWFSSGEVSLKTIRDYVLLYDIYAWVYALDTNTRQLVENFVGRITSGTVKLLPRWNTCVSNTMGSFGEIVGRYYVMANFGGDDERTKVDKLVTLIHESWLNRLADVDWLDKETRERAIKKVNQIKQKIAYSTVVPDDRSPQSLKDYYEDAHVTDSFIDSESSIIKYQMKQAWDKLGKPTDKNEWSMTPPEVNAYYALLYNEIVVPAGILSSIAYGNDAPAYMNYGAIGMIVGHEFTHAFDNQGRKYDADGRLQQWWTNATSQQFDEKTQCFIRQYSNFTVTGPDGKQVHVNGKLTLGENLADNGGVAAAYTAFKQAWDQGPLANGTTADHVKLPGIDLTPEQLFYVSMGRLWCINSRPEKAISRIFSDPHSPANVRVNGVMQNSETFAKAFNCPAGSPMNPETKCTIW</sequence>
<dbReference type="InterPro" id="IPR008753">
    <property type="entry name" value="Peptidase_M13_N"/>
</dbReference>
<evidence type="ECO:0000256" key="5">
    <source>
        <dbReference type="ARBA" id="ARBA00022801"/>
    </source>
</evidence>
<dbReference type="InterPro" id="IPR000718">
    <property type="entry name" value="Peptidase_M13"/>
</dbReference>
<dbReference type="GO" id="GO:0016485">
    <property type="term" value="P:protein processing"/>
    <property type="evidence" value="ECO:0007669"/>
    <property type="project" value="TreeGrafter"/>
</dbReference>
<dbReference type="SUPFAM" id="SSF55486">
    <property type="entry name" value="Metalloproteases ('zincins'), catalytic domain"/>
    <property type="match status" value="1"/>
</dbReference>
<comment type="caution">
    <text evidence="10">The sequence shown here is derived from an EMBL/GenBank/DDBJ whole genome shotgun (WGS) entry which is preliminary data.</text>
</comment>
<evidence type="ECO:0000313" key="10">
    <source>
        <dbReference type="EMBL" id="CDH49557.1"/>
    </source>
</evidence>
<comment type="similarity">
    <text evidence="2">Belongs to the peptidase M13 family.</text>
</comment>
<accession>A0A068RIW5</accession>
<keyword evidence="5" id="KW-0378">Hydrolase</keyword>
<dbReference type="Proteomes" id="UP000027586">
    <property type="component" value="Unassembled WGS sequence"/>
</dbReference>
<protein>
    <submittedName>
        <fullName evidence="10">Endothelin-converting enzyme</fullName>
    </submittedName>
</protein>
<evidence type="ECO:0000256" key="4">
    <source>
        <dbReference type="ARBA" id="ARBA00022723"/>
    </source>
</evidence>
<dbReference type="STRING" id="1263082.A0A068RIW5"/>
<dbReference type="PROSITE" id="PS51885">
    <property type="entry name" value="NEPRILYSIN"/>
    <property type="match status" value="1"/>
</dbReference>
<dbReference type="InterPro" id="IPR024079">
    <property type="entry name" value="MetalloPept_cat_dom_sf"/>
</dbReference>
<gene>
    <name evidence="10" type="ORF">LCOR_01299.1</name>
</gene>
<evidence type="ECO:0000256" key="6">
    <source>
        <dbReference type="ARBA" id="ARBA00022833"/>
    </source>
</evidence>
<dbReference type="InterPro" id="IPR018497">
    <property type="entry name" value="Peptidase_M13_C"/>
</dbReference>
<evidence type="ECO:0000259" key="9">
    <source>
        <dbReference type="Pfam" id="PF05649"/>
    </source>
</evidence>
<comment type="cofactor">
    <cofactor evidence="1">
        <name>Zn(2+)</name>
        <dbReference type="ChEBI" id="CHEBI:29105"/>
    </cofactor>
</comment>
<dbReference type="AlphaFoldDB" id="A0A068RIW5"/>
<dbReference type="InterPro" id="IPR042089">
    <property type="entry name" value="Peptidase_M13_dom_2"/>
</dbReference>
<dbReference type="PANTHER" id="PTHR11733:SF167">
    <property type="entry name" value="FI17812P1-RELATED"/>
    <property type="match status" value="1"/>
</dbReference>
<feature type="domain" description="Peptidase M13 N-terminal" evidence="9">
    <location>
        <begin position="42"/>
        <end position="467"/>
    </location>
</feature>